<proteinExistence type="predicted"/>
<dbReference type="Proteomes" id="UP001217089">
    <property type="component" value="Unassembled WGS sequence"/>
</dbReference>
<organism evidence="2 3">
    <name type="scientific">Tegillarca granosa</name>
    <name type="common">Malaysian cockle</name>
    <name type="synonym">Anadara granosa</name>
    <dbReference type="NCBI Taxonomy" id="220873"/>
    <lineage>
        <taxon>Eukaryota</taxon>
        <taxon>Metazoa</taxon>
        <taxon>Spiralia</taxon>
        <taxon>Lophotrochozoa</taxon>
        <taxon>Mollusca</taxon>
        <taxon>Bivalvia</taxon>
        <taxon>Autobranchia</taxon>
        <taxon>Pteriomorphia</taxon>
        <taxon>Arcoida</taxon>
        <taxon>Arcoidea</taxon>
        <taxon>Arcidae</taxon>
        <taxon>Tegillarca</taxon>
    </lineage>
</organism>
<evidence type="ECO:0000313" key="2">
    <source>
        <dbReference type="EMBL" id="KAJ8299552.1"/>
    </source>
</evidence>
<gene>
    <name evidence="2" type="ORF">KUTeg_023612</name>
</gene>
<keyword evidence="3" id="KW-1185">Reference proteome</keyword>
<feature type="region of interest" description="Disordered" evidence="1">
    <location>
        <begin position="68"/>
        <end position="96"/>
    </location>
</feature>
<dbReference type="EMBL" id="JARBDR010000921">
    <property type="protein sequence ID" value="KAJ8299552.1"/>
    <property type="molecule type" value="Genomic_DNA"/>
</dbReference>
<evidence type="ECO:0000313" key="3">
    <source>
        <dbReference type="Proteomes" id="UP001217089"/>
    </source>
</evidence>
<protein>
    <submittedName>
        <fullName evidence="2">Uncharacterized protein</fullName>
    </submittedName>
</protein>
<feature type="compositionally biased region" description="Basic and acidic residues" evidence="1">
    <location>
        <begin position="71"/>
        <end position="88"/>
    </location>
</feature>
<accession>A0ABQ9E6Q3</accession>
<reference evidence="2 3" key="1">
    <citation type="submission" date="2022-12" db="EMBL/GenBank/DDBJ databases">
        <title>Chromosome-level genome of Tegillarca granosa.</title>
        <authorList>
            <person name="Kim J."/>
        </authorList>
    </citation>
    <scope>NUCLEOTIDE SEQUENCE [LARGE SCALE GENOMIC DNA]</scope>
    <source>
        <strain evidence="2">Teg-2019</strain>
        <tissue evidence="2">Adductor muscle</tissue>
    </source>
</reference>
<evidence type="ECO:0000256" key="1">
    <source>
        <dbReference type="SAM" id="MobiDB-lite"/>
    </source>
</evidence>
<name>A0ABQ9E6Q3_TEGGR</name>
<feature type="compositionally biased region" description="Basic and acidic residues" evidence="1">
    <location>
        <begin position="118"/>
        <end position="128"/>
    </location>
</feature>
<comment type="caution">
    <text evidence="2">The sequence shown here is derived from an EMBL/GenBank/DDBJ whole genome shotgun (WGS) entry which is preliminary data.</text>
</comment>
<feature type="region of interest" description="Disordered" evidence="1">
    <location>
        <begin position="108"/>
        <end position="137"/>
    </location>
</feature>
<sequence length="515" mass="58793">MYLPGRLVFISQAKLILKETNFQFNIFVDKKNVTKRKWNNCGLKIVQDDENNSELLDNVIKENSYKLSKNMKKEQQKNVKDKKEETKETLSTSDSVVKQEKGYSEMFVSGQGHLSQPQKDKEKPEIRPRQRTKKRKLLNRSPIRKFRSMEINPDVFIEEKLKQKYEELNQLMSQNRVSDPKIHVTRQHYHQMQVLRDQYVNVSHGLPPSGVLIPRSLPGKTRPHSATLPLRKTRRPWSGNSYSTTNTLFISYTILKKRTVNPGSWLITLVKTVNLGGWLITLIRTFNPNGWFLTLIRTVNPGGSLITLIRTVNPGGWLITLIRTVNPGGWLITLIKTVNKGGWLITLIKTVNPGGWLITLIRTVNPNGWLITLIKTVNPGGWLITLIRTNNTNGWLITLIKTVNPGGWLITLIRTNNTNGWLITPIMTVNPGGWLITLIRTVYSGGWLITLIRTFNPGGWLGLLTQVAENSMNSKLIVEQNIKTVVKEFVVTLGVEGGWCSQKCLFKNEKFKEKK</sequence>